<keyword evidence="1" id="KW-0472">Membrane</keyword>
<dbReference type="STRING" id="45056.Lade_1148"/>
<dbReference type="RefSeq" id="WP_058462159.1">
    <property type="nucleotide sequence ID" value="NZ_CAAAHS010000002.1"/>
</dbReference>
<protein>
    <submittedName>
        <fullName evidence="2">Uroporphyrinogen III methylase HemX</fullName>
    </submittedName>
</protein>
<reference evidence="2 3" key="1">
    <citation type="submission" date="2015-11" db="EMBL/GenBank/DDBJ databases">
        <title>Identification of large and diverse effector repertoires of 38 Legionella species.</title>
        <authorList>
            <person name="Burstein D."/>
            <person name="Amaro F."/>
            <person name="Zusman T."/>
            <person name="Lifshitz Z."/>
            <person name="Cohen O."/>
            <person name="Gilbert J.A."/>
            <person name="Pupko T."/>
            <person name="Shuman H.A."/>
            <person name="Segal G."/>
        </authorList>
    </citation>
    <scope>NUCLEOTIDE SEQUENCE [LARGE SCALE GENOMIC DNA]</scope>
    <source>
        <strain evidence="2 3">1762-AUS-E</strain>
    </source>
</reference>
<dbReference type="GO" id="GO:0032259">
    <property type="term" value="P:methylation"/>
    <property type="evidence" value="ECO:0007669"/>
    <property type="project" value="UniProtKB-KW"/>
</dbReference>
<feature type="transmembrane region" description="Helical" evidence="1">
    <location>
        <begin position="34"/>
        <end position="56"/>
    </location>
</feature>
<dbReference type="AlphaFoldDB" id="A0A0W0R629"/>
<evidence type="ECO:0000256" key="1">
    <source>
        <dbReference type="SAM" id="Phobius"/>
    </source>
</evidence>
<evidence type="ECO:0000313" key="3">
    <source>
        <dbReference type="Proteomes" id="UP000054859"/>
    </source>
</evidence>
<accession>A0A0W0R629</accession>
<organism evidence="2 3">
    <name type="scientific">Legionella adelaidensis</name>
    <dbReference type="NCBI Taxonomy" id="45056"/>
    <lineage>
        <taxon>Bacteria</taxon>
        <taxon>Pseudomonadati</taxon>
        <taxon>Pseudomonadota</taxon>
        <taxon>Gammaproteobacteria</taxon>
        <taxon>Legionellales</taxon>
        <taxon>Legionellaceae</taxon>
        <taxon>Legionella</taxon>
    </lineage>
</organism>
<keyword evidence="1" id="KW-0812">Transmembrane</keyword>
<dbReference type="Pfam" id="PF04375">
    <property type="entry name" value="HemX"/>
    <property type="match status" value="1"/>
</dbReference>
<keyword evidence="3" id="KW-1185">Reference proteome</keyword>
<name>A0A0W0R629_9GAMM</name>
<evidence type="ECO:0000313" key="2">
    <source>
        <dbReference type="EMBL" id="KTC66490.1"/>
    </source>
</evidence>
<dbReference type="PANTHER" id="PTHR38043">
    <property type="entry name" value="PROTEIN HEMX"/>
    <property type="match status" value="1"/>
</dbReference>
<keyword evidence="2" id="KW-0808">Transferase</keyword>
<dbReference type="GO" id="GO:0008168">
    <property type="term" value="F:methyltransferase activity"/>
    <property type="evidence" value="ECO:0007669"/>
    <property type="project" value="UniProtKB-KW"/>
</dbReference>
<dbReference type="InterPro" id="IPR007470">
    <property type="entry name" value="HemX"/>
</dbReference>
<keyword evidence="2" id="KW-0489">Methyltransferase</keyword>
<dbReference type="EMBL" id="LNKA01000001">
    <property type="protein sequence ID" value="KTC66490.1"/>
    <property type="molecule type" value="Genomic_DNA"/>
</dbReference>
<proteinExistence type="predicted"/>
<keyword evidence="1" id="KW-1133">Transmembrane helix</keyword>
<comment type="caution">
    <text evidence="2">The sequence shown here is derived from an EMBL/GenBank/DDBJ whole genome shotgun (WGS) entry which is preliminary data.</text>
</comment>
<sequence length="358" mass="40531">MANRKPEEKNVEKTEDTVLITNPPTIIKPSKTPFYISIILGLLALLLSGYAIYAYFIMQKQKNIEISQLKTELTIREKEQIALTSQIESTTKLINQSQNTLEEKVQGSLNQFQENLQKIVQQTQYKEQDWLLLQARYYLELAQMNAQWNNNAASTLALLKQADAVLSGLNEQRLFPVRQAIAKEIAQVEATPKVDLPGILSQLDASQDLIQSLPVKKPEKAESSAPIQSSSTNGSKWSVQWHKSLEMLSKLVVIRRNDTPYQPLVSPKEEGIARNILRLNIQEVQWAALQGNNQLYQFALKQALKNTALIFDINNAKTQLLINKLESLQQIQITQPRIMLNESLPLLNNLLGTMEKSS</sequence>
<gene>
    <name evidence="2" type="primary">hemX</name>
    <name evidence="2" type="ORF">Lade_1148</name>
</gene>
<dbReference type="PANTHER" id="PTHR38043:SF1">
    <property type="entry name" value="PROTEIN HEMX"/>
    <property type="match status" value="1"/>
</dbReference>
<dbReference type="Proteomes" id="UP000054859">
    <property type="component" value="Unassembled WGS sequence"/>
</dbReference>
<dbReference type="PATRIC" id="fig|45056.6.peg.1187"/>